<evidence type="ECO:0000313" key="2">
    <source>
        <dbReference type="EMBL" id="HIT75100.1"/>
    </source>
</evidence>
<sequence>MPRIVTLRRIVNLVNLSTPAGLLIARIGGCRVKAGPRHLQLASGYRISFPYAGAFTVGNVLIARGDWDTLTSQDRGLLPHEEGHTWQWMALGPLFLPVYTAAMVWSWVRTGDRSSANWFEIRAGLESGGYRRRELRPIWRRRRPG</sequence>
<evidence type="ECO:0000256" key="1">
    <source>
        <dbReference type="SAM" id="Phobius"/>
    </source>
</evidence>
<organism evidence="2 3">
    <name type="scientific">Candidatus Avipropionibacterium avicola</name>
    <dbReference type="NCBI Taxonomy" id="2840701"/>
    <lineage>
        <taxon>Bacteria</taxon>
        <taxon>Bacillati</taxon>
        <taxon>Actinomycetota</taxon>
        <taxon>Actinomycetes</taxon>
        <taxon>Propionibacteriales</taxon>
        <taxon>Propionibacteriaceae</taxon>
        <taxon>Propionibacteriaceae incertae sedis</taxon>
        <taxon>Candidatus Avipropionibacterium</taxon>
    </lineage>
</organism>
<keyword evidence="1" id="KW-0472">Membrane</keyword>
<dbReference type="Proteomes" id="UP000886842">
    <property type="component" value="Unassembled WGS sequence"/>
</dbReference>
<proteinExistence type="predicted"/>
<reference evidence="2" key="2">
    <citation type="journal article" date="2021" name="PeerJ">
        <title>Extensive microbial diversity within the chicken gut microbiome revealed by metagenomics and culture.</title>
        <authorList>
            <person name="Gilroy R."/>
            <person name="Ravi A."/>
            <person name="Getino M."/>
            <person name="Pursley I."/>
            <person name="Horton D.L."/>
            <person name="Alikhan N.F."/>
            <person name="Baker D."/>
            <person name="Gharbi K."/>
            <person name="Hall N."/>
            <person name="Watson M."/>
            <person name="Adriaenssens E.M."/>
            <person name="Foster-Nyarko E."/>
            <person name="Jarju S."/>
            <person name="Secka A."/>
            <person name="Antonio M."/>
            <person name="Oren A."/>
            <person name="Chaudhuri R.R."/>
            <person name="La Ragione R."/>
            <person name="Hildebrand F."/>
            <person name="Pallen M.J."/>
        </authorList>
    </citation>
    <scope>NUCLEOTIDE SEQUENCE</scope>
    <source>
        <strain evidence="2">ChiGjej1B1-24693</strain>
    </source>
</reference>
<reference evidence="2" key="1">
    <citation type="submission" date="2020-10" db="EMBL/GenBank/DDBJ databases">
        <authorList>
            <person name="Gilroy R."/>
        </authorList>
    </citation>
    <scope>NUCLEOTIDE SEQUENCE</scope>
    <source>
        <strain evidence="2">ChiGjej1B1-24693</strain>
    </source>
</reference>
<name>A0A9D1GZ09_9ACTN</name>
<evidence type="ECO:0008006" key="4">
    <source>
        <dbReference type="Google" id="ProtNLM"/>
    </source>
</evidence>
<evidence type="ECO:0000313" key="3">
    <source>
        <dbReference type="Proteomes" id="UP000886842"/>
    </source>
</evidence>
<keyword evidence="1" id="KW-0812">Transmembrane</keyword>
<feature type="transmembrane region" description="Helical" evidence="1">
    <location>
        <begin position="85"/>
        <end position="108"/>
    </location>
</feature>
<keyword evidence="1" id="KW-1133">Transmembrane helix</keyword>
<protein>
    <recommendedName>
        <fullName evidence="4">DUF4157 domain-containing protein</fullName>
    </recommendedName>
</protein>
<comment type="caution">
    <text evidence="2">The sequence shown here is derived from an EMBL/GenBank/DDBJ whole genome shotgun (WGS) entry which is preliminary data.</text>
</comment>
<accession>A0A9D1GZ09</accession>
<feature type="transmembrane region" description="Helical" evidence="1">
    <location>
        <begin position="47"/>
        <end position="65"/>
    </location>
</feature>
<dbReference type="AlphaFoldDB" id="A0A9D1GZ09"/>
<dbReference type="EMBL" id="DVLP01000180">
    <property type="protein sequence ID" value="HIT75100.1"/>
    <property type="molecule type" value="Genomic_DNA"/>
</dbReference>
<gene>
    <name evidence="2" type="ORF">IAA98_05920</name>
</gene>